<dbReference type="CDD" id="cd05403">
    <property type="entry name" value="NT_KNTase_like"/>
    <property type="match status" value="1"/>
</dbReference>
<name>A0A170PFG3_9CHLR</name>
<gene>
    <name evidence="1" type="ORF">CFX0092_A1295</name>
</gene>
<evidence type="ECO:0000313" key="2">
    <source>
        <dbReference type="Proteomes" id="UP000215027"/>
    </source>
</evidence>
<dbReference type="Gene3D" id="3.30.460.10">
    <property type="entry name" value="Beta Polymerase, domain 2"/>
    <property type="match status" value="1"/>
</dbReference>
<protein>
    <submittedName>
        <fullName evidence="1">Uncharacterized protein</fullName>
    </submittedName>
</protein>
<dbReference type="Proteomes" id="UP000215027">
    <property type="component" value="Chromosome I"/>
</dbReference>
<dbReference type="EMBL" id="LN890655">
    <property type="protein sequence ID" value="CUS03173.2"/>
    <property type="molecule type" value="Genomic_DNA"/>
</dbReference>
<dbReference type="SUPFAM" id="SSF81301">
    <property type="entry name" value="Nucleotidyltransferase"/>
    <property type="match status" value="1"/>
</dbReference>
<dbReference type="InterPro" id="IPR043519">
    <property type="entry name" value="NT_sf"/>
</dbReference>
<dbReference type="KEGG" id="pbf:CFX0092_A1295"/>
<keyword evidence="2" id="KW-1185">Reference proteome</keyword>
<dbReference type="AlphaFoldDB" id="A0A170PFG3"/>
<dbReference type="RefSeq" id="WP_095042707.1">
    <property type="nucleotide sequence ID" value="NZ_LN890655.1"/>
</dbReference>
<proteinExistence type="predicted"/>
<accession>A0A170PFG3</accession>
<reference evidence="1" key="1">
    <citation type="submission" date="2016-01" db="EMBL/GenBank/DDBJ databases">
        <authorList>
            <person name="Mcilroy J.S."/>
            <person name="Karst M S."/>
            <person name="Albertsen M."/>
        </authorList>
    </citation>
    <scope>NUCLEOTIDE SEQUENCE</scope>
    <source>
        <strain evidence="1">Cfx-K</strain>
    </source>
</reference>
<evidence type="ECO:0000313" key="1">
    <source>
        <dbReference type="EMBL" id="CUS03173.2"/>
    </source>
</evidence>
<sequence>MFEQERFVGRLQRHTLAEPGVLVCFLYGSFGRRAEDAYSDVDIALLFAGAAERDAAWARRHEFVKAVMPYVAVRSFDADHVRPHLHVALYSNGTKADYLFATRDGLSPDPLYREIRILKDSDKWAERHQAASARLAPAQPYISPDELTALDNRFWVMFWDTLRLLKRGDADKPFATYLKLLYFTLPPLLEALPPEEPARRGLVRATYDRDLAATARGMGELLEAYLAARAAVIRRQNLMFPINTAFESEIRRLVERLTR</sequence>
<organism evidence="1 2">
    <name type="scientific">Candidatus Promineifilum breve</name>
    <dbReference type="NCBI Taxonomy" id="1806508"/>
    <lineage>
        <taxon>Bacteria</taxon>
        <taxon>Bacillati</taxon>
        <taxon>Chloroflexota</taxon>
        <taxon>Ardenticatenia</taxon>
        <taxon>Candidatus Promineifilales</taxon>
        <taxon>Candidatus Promineifilaceae</taxon>
        <taxon>Candidatus Promineifilum</taxon>
    </lineage>
</organism>